<dbReference type="CDD" id="cd03481">
    <property type="entry name" value="TopoIIA_Trans_ScTopoIIA"/>
    <property type="match status" value="1"/>
</dbReference>
<dbReference type="InterPro" id="IPR031660">
    <property type="entry name" value="TOPRIM_C"/>
</dbReference>
<dbReference type="Gene3D" id="3.30.565.10">
    <property type="entry name" value="Histidine kinase-like ATPase, C-terminal domain"/>
    <property type="match status" value="2"/>
</dbReference>
<gene>
    <name evidence="16" type="ordered locus">MTR_1g051315</name>
</gene>
<dbReference type="SUPFAM" id="SSF54211">
    <property type="entry name" value="Ribosomal protein S5 domain 2-like"/>
    <property type="match status" value="1"/>
</dbReference>
<dbReference type="InterPro" id="IPR013506">
    <property type="entry name" value="Topo_IIA_bsu_dom2"/>
</dbReference>
<dbReference type="HOGENOM" id="CLU_001935_1_0_1"/>
<comment type="function">
    <text evidence="13">Control of topological states of DNA by transient breakage and subsequent rejoining of DNA strands. Topoisomerase II makes double-strand breaks.</text>
</comment>
<dbReference type="EMBL" id="CM001217">
    <property type="protein sequence ID" value="KEH41476.1"/>
    <property type="molecule type" value="Genomic_DNA"/>
</dbReference>
<dbReference type="InterPro" id="IPR001154">
    <property type="entry name" value="TopoII_euk"/>
</dbReference>
<comment type="subunit">
    <text evidence="13">Homodimer.</text>
</comment>
<dbReference type="PANTHER" id="PTHR10169">
    <property type="entry name" value="DNA TOPOISOMERASE/GYRASE"/>
    <property type="match status" value="1"/>
</dbReference>
<dbReference type="FunFam" id="3.40.50.670:FF:000001">
    <property type="entry name" value="DNA topoisomerase 2"/>
    <property type="match status" value="1"/>
</dbReference>
<dbReference type="Proteomes" id="UP000002051">
    <property type="component" value="Unassembled WGS sequence"/>
</dbReference>
<reference evidence="17" key="3">
    <citation type="submission" date="2015-04" db="UniProtKB">
        <authorList>
            <consortium name="EnsemblPlants"/>
        </authorList>
    </citation>
    <scope>IDENTIFICATION</scope>
    <source>
        <strain evidence="17">cv. Jemalong A17</strain>
    </source>
</reference>
<feature type="domain" description="Topo IIA-type catalytic" evidence="15">
    <location>
        <begin position="615"/>
        <end position="1024"/>
    </location>
</feature>
<dbReference type="InterPro" id="IPR013759">
    <property type="entry name" value="Topo_IIA_B_C"/>
</dbReference>
<dbReference type="InterPro" id="IPR013758">
    <property type="entry name" value="Topo_IIA_A/C_ab"/>
</dbReference>
<comment type="caution">
    <text evidence="12">Lacks conserved residue(s) required for the propagation of feature annotation.</text>
</comment>
<comment type="cofactor">
    <cofactor evidence="3">
        <name>Mg(2+)</name>
        <dbReference type="ChEBI" id="CHEBI:18420"/>
    </cofactor>
</comment>
<comment type="cofactor">
    <cofactor evidence="2">
        <name>Ca(2+)</name>
        <dbReference type="ChEBI" id="CHEBI:29108"/>
    </cofactor>
</comment>
<dbReference type="SUPFAM" id="SSF55874">
    <property type="entry name" value="ATPase domain of HSP90 chaperone/DNA topoisomerase II/histidine kinase"/>
    <property type="match status" value="1"/>
</dbReference>
<keyword evidence="6 13" id="KW-0547">Nucleotide-binding</keyword>
<dbReference type="AlphaFoldDB" id="A0A072VIP6"/>
<dbReference type="GO" id="GO:0046872">
    <property type="term" value="F:metal ion binding"/>
    <property type="evidence" value="ECO:0007669"/>
    <property type="project" value="UniProtKB-KW"/>
</dbReference>
<evidence type="ECO:0000256" key="6">
    <source>
        <dbReference type="ARBA" id="ARBA00022741"/>
    </source>
</evidence>
<evidence type="ECO:0000256" key="4">
    <source>
        <dbReference type="ARBA" id="ARBA00011080"/>
    </source>
</evidence>
<evidence type="ECO:0000259" key="15">
    <source>
        <dbReference type="PROSITE" id="PS52040"/>
    </source>
</evidence>
<keyword evidence="8" id="KW-0460">Magnesium</keyword>
<dbReference type="PROSITE" id="PS52040">
    <property type="entry name" value="TOPO_IIA"/>
    <property type="match status" value="1"/>
</dbReference>
<dbReference type="SMART" id="SM00434">
    <property type="entry name" value="TOP4c"/>
    <property type="match status" value="1"/>
</dbReference>
<evidence type="ECO:0000256" key="10">
    <source>
        <dbReference type="ARBA" id="ARBA00023125"/>
    </source>
</evidence>
<keyword evidence="7 13" id="KW-0067">ATP-binding</keyword>
<dbReference type="Pfam" id="PF00204">
    <property type="entry name" value="DNA_gyraseB"/>
    <property type="match status" value="1"/>
</dbReference>
<keyword evidence="5" id="KW-0479">Metal-binding</keyword>
<dbReference type="EnsemblPlants" id="KEH41476">
    <property type="protein sequence ID" value="KEH41476"/>
    <property type="gene ID" value="MTR_1g051315"/>
</dbReference>
<dbReference type="PANTHER" id="PTHR10169:SF38">
    <property type="entry name" value="DNA TOPOISOMERASE 2"/>
    <property type="match status" value="1"/>
</dbReference>
<dbReference type="InterPro" id="IPR013757">
    <property type="entry name" value="Topo_IIA_A_a_sf"/>
</dbReference>
<dbReference type="InterPro" id="IPR001241">
    <property type="entry name" value="Topo_IIA"/>
</dbReference>
<dbReference type="InterPro" id="IPR002205">
    <property type="entry name" value="Topo_IIA_dom_A"/>
</dbReference>
<evidence type="ECO:0000256" key="9">
    <source>
        <dbReference type="ARBA" id="ARBA00023029"/>
    </source>
</evidence>
<evidence type="ECO:0000256" key="13">
    <source>
        <dbReference type="RuleBase" id="RU362094"/>
    </source>
</evidence>
<feature type="compositionally biased region" description="Acidic residues" evidence="14">
    <location>
        <begin position="1158"/>
        <end position="1170"/>
    </location>
</feature>
<dbReference type="PRINTS" id="PR00418">
    <property type="entry name" value="TPI2FAMILY"/>
</dbReference>
<dbReference type="Pfam" id="PF16898">
    <property type="entry name" value="TOPRIM_C"/>
    <property type="match status" value="1"/>
</dbReference>
<dbReference type="GO" id="GO:0003918">
    <property type="term" value="F:DNA topoisomerase type II (double strand cut, ATP-hydrolyzing) activity"/>
    <property type="evidence" value="ECO:0000318"/>
    <property type="project" value="GO_Central"/>
</dbReference>
<dbReference type="Gene3D" id="3.40.50.670">
    <property type="match status" value="1"/>
</dbReference>
<dbReference type="Gene3D" id="3.30.230.10">
    <property type="match status" value="1"/>
</dbReference>
<dbReference type="Gene3D" id="3.90.199.10">
    <property type="entry name" value="Topoisomerase II, domain 5"/>
    <property type="match status" value="2"/>
</dbReference>
<protein>
    <recommendedName>
        <fullName evidence="13">DNA topoisomerase 2</fullName>
        <ecNumber evidence="13">5.6.2.2</ecNumber>
    </recommendedName>
</protein>
<dbReference type="Gene3D" id="3.30.1360.40">
    <property type="match status" value="2"/>
</dbReference>
<dbReference type="STRING" id="3880.A0A072VIP6"/>
<dbReference type="Gene3D" id="3.30.1490.30">
    <property type="match status" value="1"/>
</dbReference>
<reference evidence="16 18" key="1">
    <citation type="journal article" date="2011" name="Nature">
        <title>The Medicago genome provides insight into the evolution of rhizobial symbioses.</title>
        <authorList>
            <person name="Young N.D."/>
            <person name="Debelle F."/>
            <person name="Oldroyd G.E."/>
            <person name="Geurts R."/>
            <person name="Cannon S.B."/>
            <person name="Udvardi M.K."/>
            <person name="Benedito V.A."/>
            <person name="Mayer K.F."/>
            <person name="Gouzy J."/>
            <person name="Schoof H."/>
            <person name="Van de Peer Y."/>
            <person name="Proost S."/>
            <person name="Cook D.R."/>
            <person name="Meyers B.C."/>
            <person name="Spannagl M."/>
            <person name="Cheung F."/>
            <person name="De Mita S."/>
            <person name="Krishnakumar V."/>
            <person name="Gundlach H."/>
            <person name="Zhou S."/>
            <person name="Mudge J."/>
            <person name="Bharti A.K."/>
            <person name="Murray J.D."/>
            <person name="Naoumkina M.A."/>
            <person name="Rosen B."/>
            <person name="Silverstein K.A."/>
            <person name="Tang H."/>
            <person name="Rombauts S."/>
            <person name="Zhao P.X."/>
            <person name="Zhou P."/>
            <person name="Barbe V."/>
            <person name="Bardou P."/>
            <person name="Bechner M."/>
            <person name="Bellec A."/>
            <person name="Berger A."/>
            <person name="Berges H."/>
            <person name="Bidwell S."/>
            <person name="Bisseling T."/>
            <person name="Choisne N."/>
            <person name="Couloux A."/>
            <person name="Denny R."/>
            <person name="Deshpande S."/>
            <person name="Dai X."/>
            <person name="Doyle J.J."/>
            <person name="Dudez A.M."/>
            <person name="Farmer A.D."/>
            <person name="Fouteau S."/>
            <person name="Franken C."/>
            <person name="Gibelin C."/>
            <person name="Gish J."/>
            <person name="Goldstein S."/>
            <person name="Gonzalez A.J."/>
            <person name="Green P.J."/>
            <person name="Hallab A."/>
            <person name="Hartog M."/>
            <person name="Hua A."/>
            <person name="Humphray S.J."/>
            <person name="Jeong D.H."/>
            <person name="Jing Y."/>
            <person name="Jocker A."/>
            <person name="Kenton S.M."/>
            <person name="Kim D.J."/>
            <person name="Klee K."/>
            <person name="Lai H."/>
            <person name="Lang C."/>
            <person name="Lin S."/>
            <person name="Macmil S.L."/>
            <person name="Magdelenat G."/>
            <person name="Matthews L."/>
            <person name="McCorrison J."/>
            <person name="Monaghan E.L."/>
            <person name="Mun J.H."/>
            <person name="Najar F.Z."/>
            <person name="Nicholson C."/>
            <person name="Noirot C."/>
            <person name="O'Bleness M."/>
            <person name="Paule C.R."/>
            <person name="Poulain J."/>
            <person name="Prion F."/>
            <person name="Qin B."/>
            <person name="Qu C."/>
            <person name="Retzel E.F."/>
            <person name="Riddle C."/>
            <person name="Sallet E."/>
            <person name="Samain S."/>
            <person name="Samson N."/>
            <person name="Sanders I."/>
            <person name="Saurat O."/>
            <person name="Scarpelli C."/>
            <person name="Schiex T."/>
            <person name="Segurens B."/>
            <person name="Severin A.J."/>
            <person name="Sherrier D.J."/>
            <person name="Shi R."/>
            <person name="Sims S."/>
            <person name="Singer S.R."/>
            <person name="Sinharoy S."/>
            <person name="Sterck L."/>
            <person name="Viollet A."/>
            <person name="Wang B.B."/>
            <person name="Wang K."/>
            <person name="Wang M."/>
            <person name="Wang X."/>
            <person name="Warfsmann J."/>
            <person name="Weissenbach J."/>
            <person name="White D.D."/>
            <person name="White J.D."/>
            <person name="Wiley G.B."/>
            <person name="Wincker P."/>
            <person name="Xing Y."/>
            <person name="Yang L."/>
            <person name="Yao Z."/>
            <person name="Ying F."/>
            <person name="Zhai J."/>
            <person name="Zhou L."/>
            <person name="Zuber A."/>
            <person name="Denarie J."/>
            <person name="Dixon R.A."/>
            <person name="May G.D."/>
            <person name="Schwartz D.C."/>
            <person name="Rogers J."/>
            <person name="Quetier F."/>
            <person name="Town C.D."/>
            <person name="Roe B.A."/>
        </authorList>
    </citation>
    <scope>NUCLEOTIDE SEQUENCE [LARGE SCALE GENOMIC DNA]</scope>
    <source>
        <strain evidence="16">A17</strain>
        <strain evidence="17 18">cv. Jemalong A17</strain>
    </source>
</reference>
<dbReference type="InterPro" id="IPR036890">
    <property type="entry name" value="HATPase_C_sf"/>
</dbReference>
<evidence type="ECO:0000256" key="12">
    <source>
        <dbReference type="PROSITE-ProRule" id="PRU01384"/>
    </source>
</evidence>
<dbReference type="GO" id="GO:0006265">
    <property type="term" value="P:DNA topological change"/>
    <property type="evidence" value="ECO:0007669"/>
    <property type="project" value="UniProtKB-UniRule"/>
</dbReference>
<comment type="catalytic activity">
    <reaction evidence="1 13">
        <text>ATP-dependent breakage, passage and rejoining of double-stranded DNA.</text>
        <dbReference type="EC" id="5.6.2.2"/>
    </reaction>
</comment>
<dbReference type="SUPFAM" id="SSF56719">
    <property type="entry name" value="Type II DNA topoisomerase"/>
    <property type="match status" value="1"/>
</dbReference>
<evidence type="ECO:0000256" key="8">
    <source>
        <dbReference type="ARBA" id="ARBA00022842"/>
    </source>
</evidence>
<dbReference type="InterPro" id="IPR050634">
    <property type="entry name" value="DNA_Topoisomerase_II"/>
</dbReference>
<dbReference type="GO" id="GO:0000712">
    <property type="term" value="P:resolution of meiotic recombination intermediates"/>
    <property type="evidence" value="ECO:0000318"/>
    <property type="project" value="GO_Central"/>
</dbReference>
<keyword evidence="11 13" id="KW-0413">Isomerase</keyword>
<dbReference type="PRINTS" id="PR01158">
    <property type="entry name" value="TOPISMRASEII"/>
</dbReference>
<evidence type="ECO:0000256" key="7">
    <source>
        <dbReference type="ARBA" id="ARBA00022840"/>
    </source>
</evidence>
<keyword evidence="10 12" id="KW-0238">DNA-binding</keyword>
<evidence type="ECO:0000256" key="5">
    <source>
        <dbReference type="ARBA" id="ARBA00022723"/>
    </source>
</evidence>
<dbReference type="GO" id="GO:0000819">
    <property type="term" value="P:sister chromatid segregation"/>
    <property type="evidence" value="ECO:0000318"/>
    <property type="project" value="GO_Central"/>
</dbReference>
<evidence type="ECO:0000313" key="17">
    <source>
        <dbReference type="EnsemblPlants" id="KEH41476"/>
    </source>
</evidence>
<evidence type="ECO:0000256" key="11">
    <source>
        <dbReference type="ARBA" id="ARBA00023235"/>
    </source>
</evidence>
<dbReference type="Gene3D" id="1.10.268.10">
    <property type="entry name" value="Topoisomerase, domain 3"/>
    <property type="match status" value="1"/>
</dbReference>
<dbReference type="EC" id="5.6.2.2" evidence="13"/>
<sequence>MEKRCEPDTFIDSIKRKRKIQKQWVYEDGKIVHRKISYVPGLYNIFDIILVHAADKKRRDPSMNRLRVKIDTKMNEISVYHNGAPLIGDETFDDVINNFDLTNSYSTCFWVELADECGISRQEFSNNMDVKFERVVCKVDDYSTMVTFKPDLTKFEMTCLEEDVVALMKKRVLDMAGCLGDTVTVELISEVIPFNSFKGYADFFLNCAQESTPFPLPRTHAKLSDSLEICLSLSDGKFQQVSFVNSIATIKGGTHVDYITKQITTYIKKEVLKMKEHVNVNADTVKNRLWVFVNARIDNPTFHSQTKEMLTTKPARLGLNSRLTHGQKSEIAKTLLPRIRICLKRTHVETHVEAMLAGGSERGKCTLILTHGEFAFAMAGVSAWLDPDLYGVFPLSSKLLNVRDSRKLLKKKEIQILMTILGLVRNKKYSDAESLRYGRLMIMANQDEDGAYLKGLLINFIYSFWPSLLKVSKFMSVFTIPIIKASNSKEGKELSFDSMQQYEDWEKDLGNTSTDDWEIEYCKGFTAAQEVKEYFQDLGERRAYFVWDDDDEQDGTSTSIELAFSKKAEEWKAWVCNSQMMQPGTCNYESKSIKYRDFVNKELLFFSMKNLQRFIPSMVDGLTLGQRKTLFCSFKMKLTKPTEVFRLTTYVALHSFFHDDEQSIASTIIGMAQDFVGSNNINLLIPYGQFGTRELGGKDHASFRKLCNKLNCVTRLLFPVDDDKLLEYLNEDGKSVEPNWYIPIIPLVLVNGCHAMGTCFSSDIPKYHPCEIIENVRRFLNKEEMVPMKPWYRGFRGTIKKSAKGYTINGLVERINEQTSFRQIGVYEMVDFKVKMKPEKIATTEDEDKEELRRKFNLTCTISTSNMYLFDAEGKIMKYNSPEQILEEFCRLRQEYYVKRKEYLVKNFKQLLRSLKMKQTFITNVVYASCRIYRRAEFLTEILKKVKSSEPQVAGAIDYGSEEQKADEQETVATLGDYKYLSSLPLESFTRESLVKLEAELGEKKKELKTLKDTSPDSMWLNDLMLFEKEFDKLQKIQTEEERNRSIMLKRKNDFAIDAKKLSQPRKNNQKEADDDIPSLACHVELSGEKTRDSDNAVVDADDLVQEKASPAKKGPTKAATTSKRKNVQPAESAGRKKVRKTRESPFNEVVRNLEYMSDSDPDGDNDSDDEHLSGFMH</sequence>
<comment type="similarity">
    <text evidence="4 13">Belongs to the type II topoisomerase family.</text>
</comment>
<evidence type="ECO:0000256" key="2">
    <source>
        <dbReference type="ARBA" id="ARBA00001913"/>
    </source>
</evidence>
<keyword evidence="18" id="KW-1185">Reference proteome</keyword>
<evidence type="ECO:0000256" key="3">
    <source>
        <dbReference type="ARBA" id="ARBA00001946"/>
    </source>
</evidence>
<dbReference type="FunFam" id="3.90.199.10:FF:000002">
    <property type="entry name" value="DNA topoisomerase 2"/>
    <property type="match status" value="1"/>
</dbReference>
<keyword evidence="9 13" id="KW-0799">Topoisomerase</keyword>
<dbReference type="InterPro" id="IPR020568">
    <property type="entry name" value="Ribosomal_Su5_D2-typ_SF"/>
</dbReference>
<feature type="region of interest" description="Disordered" evidence="14">
    <location>
        <begin position="1060"/>
        <end position="1178"/>
    </location>
</feature>
<organism evidence="16 18">
    <name type="scientific">Medicago truncatula</name>
    <name type="common">Barrel medic</name>
    <name type="synonym">Medicago tribuloides</name>
    <dbReference type="NCBI Taxonomy" id="3880"/>
    <lineage>
        <taxon>Eukaryota</taxon>
        <taxon>Viridiplantae</taxon>
        <taxon>Streptophyta</taxon>
        <taxon>Embryophyta</taxon>
        <taxon>Tracheophyta</taxon>
        <taxon>Spermatophyta</taxon>
        <taxon>Magnoliopsida</taxon>
        <taxon>eudicotyledons</taxon>
        <taxon>Gunneridae</taxon>
        <taxon>Pentapetalae</taxon>
        <taxon>rosids</taxon>
        <taxon>fabids</taxon>
        <taxon>Fabales</taxon>
        <taxon>Fabaceae</taxon>
        <taxon>Papilionoideae</taxon>
        <taxon>50 kb inversion clade</taxon>
        <taxon>NPAAA clade</taxon>
        <taxon>Hologalegina</taxon>
        <taxon>IRL clade</taxon>
        <taxon>Trifolieae</taxon>
        <taxon>Medicago</taxon>
    </lineage>
</organism>
<accession>A0A072VIP6</accession>
<evidence type="ECO:0000256" key="14">
    <source>
        <dbReference type="SAM" id="MobiDB-lite"/>
    </source>
</evidence>
<feature type="compositionally biased region" description="Basic and acidic residues" evidence="14">
    <location>
        <begin position="1086"/>
        <end position="1095"/>
    </location>
</feature>
<evidence type="ECO:0000313" key="16">
    <source>
        <dbReference type="EMBL" id="KEH41476.1"/>
    </source>
</evidence>
<dbReference type="SMART" id="SM00433">
    <property type="entry name" value="TOP2c"/>
    <property type="match status" value="1"/>
</dbReference>
<dbReference type="GO" id="GO:0005634">
    <property type="term" value="C:nucleus"/>
    <property type="evidence" value="ECO:0000318"/>
    <property type="project" value="GO_Central"/>
</dbReference>
<name>A0A072VIP6_MEDTR</name>
<reference evidence="16 18" key="2">
    <citation type="journal article" date="2014" name="BMC Genomics">
        <title>An improved genome release (version Mt4.0) for the model legume Medicago truncatula.</title>
        <authorList>
            <person name="Tang H."/>
            <person name="Krishnakumar V."/>
            <person name="Bidwell S."/>
            <person name="Rosen B."/>
            <person name="Chan A."/>
            <person name="Zhou S."/>
            <person name="Gentzbittel L."/>
            <person name="Childs K.L."/>
            <person name="Yandell M."/>
            <person name="Gundlach H."/>
            <person name="Mayer K.F."/>
            <person name="Schwartz D.C."/>
            <person name="Town C.D."/>
        </authorList>
    </citation>
    <scope>GENOME REANNOTATION</scope>
    <source>
        <strain evidence="16">A17</strain>
        <strain evidence="17 18">cv. Jemalong A17</strain>
    </source>
</reference>
<evidence type="ECO:0000256" key="1">
    <source>
        <dbReference type="ARBA" id="ARBA00000185"/>
    </source>
</evidence>
<dbReference type="Pfam" id="PF00521">
    <property type="entry name" value="DNA_topoisoIV"/>
    <property type="match status" value="2"/>
</dbReference>
<dbReference type="InterPro" id="IPR014721">
    <property type="entry name" value="Ribsml_uS5_D2-typ_fold_subgr"/>
</dbReference>
<proteinExistence type="inferred from homology"/>
<dbReference type="InterPro" id="IPR013760">
    <property type="entry name" value="Topo_IIA-like_dom_sf"/>
</dbReference>
<dbReference type="GO" id="GO:0003677">
    <property type="term" value="F:DNA binding"/>
    <property type="evidence" value="ECO:0007669"/>
    <property type="project" value="UniProtKB-UniRule"/>
</dbReference>
<evidence type="ECO:0000313" key="18">
    <source>
        <dbReference type="Proteomes" id="UP000002051"/>
    </source>
</evidence>
<dbReference type="GO" id="GO:0005524">
    <property type="term" value="F:ATP binding"/>
    <property type="evidence" value="ECO:0007669"/>
    <property type="project" value="UniProtKB-UniRule"/>
</dbReference>